<comment type="caution">
    <text evidence="2">The sequence shown here is derived from an EMBL/GenBank/DDBJ whole genome shotgun (WGS) entry which is preliminary data.</text>
</comment>
<keyword evidence="3" id="KW-1185">Reference proteome</keyword>
<dbReference type="RefSeq" id="WP_157437938.1">
    <property type="nucleotide sequence ID" value="NZ_JAAXPI010000020.1"/>
</dbReference>
<dbReference type="AlphaFoldDB" id="A0A846Z4N0"/>
<evidence type="ECO:0000256" key="1">
    <source>
        <dbReference type="ARBA" id="ARBA00023125"/>
    </source>
</evidence>
<keyword evidence="1" id="KW-0238">DNA-binding</keyword>
<reference evidence="2 3" key="1">
    <citation type="submission" date="2020-04" db="EMBL/GenBank/DDBJ databases">
        <title>MicrobeNet Type strains.</title>
        <authorList>
            <person name="Nicholson A.C."/>
        </authorList>
    </citation>
    <scope>NUCLEOTIDE SEQUENCE [LARGE SCALE GENOMIC DNA]</scope>
    <source>
        <strain evidence="2 3">ATCC BAA-277</strain>
    </source>
</reference>
<dbReference type="Proteomes" id="UP000579250">
    <property type="component" value="Unassembled WGS sequence"/>
</dbReference>
<gene>
    <name evidence="2" type="ORF">HGB48_16545</name>
</gene>
<organism evidence="2 3">
    <name type="scientific">Actinomadura latina</name>
    <dbReference type="NCBI Taxonomy" id="163603"/>
    <lineage>
        <taxon>Bacteria</taxon>
        <taxon>Bacillati</taxon>
        <taxon>Actinomycetota</taxon>
        <taxon>Actinomycetes</taxon>
        <taxon>Streptosporangiales</taxon>
        <taxon>Thermomonosporaceae</taxon>
        <taxon>Actinomadura</taxon>
    </lineage>
</organism>
<accession>A0A846Z4N0</accession>
<protein>
    <submittedName>
        <fullName evidence="2">Uncharacterized protein</fullName>
    </submittedName>
</protein>
<proteinExistence type="predicted"/>
<dbReference type="Gene3D" id="1.10.150.130">
    <property type="match status" value="1"/>
</dbReference>
<dbReference type="InterPro" id="IPR011010">
    <property type="entry name" value="DNA_brk_join_enz"/>
</dbReference>
<evidence type="ECO:0000313" key="2">
    <source>
        <dbReference type="EMBL" id="NKZ05343.1"/>
    </source>
</evidence>
<dbReference type="InterPro" id="IPR010998">
    <property type="entry name" value="Integrase_recombinase_N"/>
</dbReference>
<name>A0A846Z4N0_9ACTN</name>
<evidence type="ECO:0000313" key="3">
    <source>
        <dbReference type="Proteomes" id="UP000579250"/>
    </source>
</evidence>
<dbReference type="GO" id="GO:0003677">
    <property type="term" value="F:DNA binding"/>
    <property type="evidence" value="ECO:0007669"/>
    <property type="project" value="UniProtKB-KW"/>
</dbReference>
<dbReference type="EMBL" id="JAAXPI010000020">
    <property type="protein sequence ID" value="NKZ05343.1"/>
    <property type="molecule type" value="Genomic_DNA"/>
</dbReference>
<sequence>MGEVCRWSGSFAAVAVTVAVTVGGVDFGSSTVVHAARAVGAASLGTVDEQHARIGRQFVQLGLERVGVVINETGQAKLSGLGRRCLADARSSVRLTHSPPHLGAVSVGDIKTSMVREWRTTLLDSGVSASVTAKAYRLLRAVLMTATEEDGMLARNPCRIKGAGDESPEERPVLTLAQIFELAELLGRHPVGNIRKMPSGEFQLRYRLVEGGTRAFPQYFPDRQAAERVLWNLAIEGHAT</sequence>
<dbReference type="SUPFAM" id="SSF56349">
    <property type="entry name" value="DNA breaking-rejoining enzymes"/>
    <property type="match status" value="1"/>
</dbReference>